<keyword evidence="5" id="KW-1133">Transmembrane helix</keyword>
<organism evidence="8 9">
    <name type="scientific">Anaeromyces robustus</name>
    <dbReference type="NCBI Taxonomy" id="1754192"/>
    <lineage>
        <taxon>Eukaryota</taxon>
        <taxon>Fungi</taxon>
        <taxon>Fungi incertae sedis</taxon>
        <taxon>Chytridiomycota</taxon>
        <taxon>Chytridiomycota incertae sedis</taxon>
        <taxon>Neocallimastigomycetes</taxon>
        <taxon>Neocallimastigales</taxon>
        <taxon>Neocallimastigaceae</taxon>
        <taxon>Anaeromyces</taxon>
    </lineage>
</organism>
<feature type="compositionally biased region" description="Low complexity" evidence="4">
    <location>
        <begin position="542"/>
        <end position="553"/>
    </location>
</feature>
<evidence type="ECO:0000256" key="5">
    <source>
        <dbReference type="SAM" id="Phobius"/>
    </source>
</evidence>
<evidence type="ECO:0000256" key="1">
    <source>
        <dbReference type="ARBA" id="ARBA00022443"/>
    </source>
</evidence>
<feature type="compositionally biased region" description="Basic and acidic residues" evidence="4">
    <location>
        <begin position="152"/>
        <end position="180"/>
    </location>
</feature>
<feature type="compositionally biased region" description="Low complexity" evidence="4">
    <location>
        <begin position="815"/>
        <end position="840"/>
    </location>
</feature>
<dbReference type="Proteomes" id="UP000193944">
    <property type="component" value="Unassembled WGS sequence"/>
</dbReference>
<feature type="region of interest" description="Disordered" evidence="4">
    <location>
        <begin position="125"/>
        <end position="234"/>
    </location>
</feature>
<feature type="compositionally biased region" description="Polar residues" evidence="4">
    <location>
        <begin position="785"/>
        <end position="795"/>
    </location>
</feature>
<dbReference type="InterPro" id="IPR001452">
    <property type="entry name" value="SH3_domain"/>
</dbReference>
<keyword evidence="3" id="KW-0175">Coiled coil</keyword>
<feature type="region of interest" description="Disordered" evidence="4">
    <location>
        <begin position="734"/>
        <end position="755"/>
    </location>
</feature>
<feature type="transmembrane region" description="Helical" evidence="5">
    <location>
        <begin position="267"/>
        <end position="290"/>
    </location>
</feature>
<dbReference type="InterPro" id="IPR036028">
    <property type="entry name" value="SH3-like_dom_sf"/>
</dbReference>
<evidence type="ECO:0000256" key="3">
    <source>
        <dbReference type="SAM" id="Coils"/>
    </source>
</evidence>
<keyword evidence="6" id="KW-0732">Signal</keyword>
<feature type="region of interest" description="Disordered" evidence="4">
    <location>
        <begin position="596"/>
        <end position="719"/>
    </location>
</feature>
<keyword evidence="5" id="KW-0812">Transmembrane</keyword>
<feature type="compositionally biased region" description="Basic and acidic residues" evidence="4">
    <location>
        <begin position="630"/>
        <end position="639"/>
    </location>
</feature>
<dbReference type="Gene3D" id="2.30.30.40">
    <property type="entry name" value="SH3 Domains"/>
    <property type="match status" value="1"/>
</dbReference>
<dbReference type="OrthoDB" id="2152121at2759"/>
<reference evidence="8 9" key="1">
    <citation type="submission" date="2016-08" db="EMBL/GenBank/DDBJ databases">
        <title>A Parts List for Fungal Cellulosomes Revealed by Comparative Genomics.</title>
        <authorList>
            <consortium name="DOE Joint Genome Institute"/>
            <person name="Haitjema C.H."/>
            <person name="Gilmore S.P."/>
            <person name="Henske J.K."/>
            <person name="Solomon K.V."/>
            <person name="De Groot R."/>
            <person name="Kuo A."/>
            <person name="Mondo S.J."/>
            <person name="Salamov A.A."/>
            <person name="Labutti K."/>
            <person name="Zhao Z."/>
            <person name="Chiniquy J."/>
            <person name="Barry K."/>
            <person name="Brewer H.M."/>
            <person name="Purvine S.O."/>
            <person name="Wright A.T."/>
            <person name="Boxma B."/>
            <person name="Van Alen T."/>
            <person name="Hackstein J.H."/>
            <person name="Baker S.E."/>
            <person name="Grigoriev I.V."/>
            <person name="O'Malley M.A."/>
        </authorList>
    </citation>
    <scope>NUCLEOTIDE SEQUENCE [LARGE SCALE GENOMIC DNA]</scope>
    <source>
        <strain evidence="8 9">S4</strain>
    </source>
</reference>
<evidence type="ECO:0000313" key="8">
    <source>
        <dbReference type="EMBL" id="ORX41937.1"/>
    </source>
</evidence>
<dbReference type="SUPFAM" id="SSF50044">
    <property type="entry name" value="SH3-domain"/>
    <property type="match status" value="1"/>
</dbReference>
<feature type="compositionally biased region" description="Low complexity" evidence="4">
    <location>
        <begin position="746"/>
        <end position="755"/>
    </location>
</feature>
<feature type="compositionally biased region" description="Polar residues" evidence="4">
    <location>
        <begin position="561"/>
        <end position="582"/>
    </location>
</feature>
<feature type="region of interest" description="Disordered" evidence="4">
    <location>
        <begin position="785"/>
        <end position="804"/>
    </location>
</feature>
<feature type="region of interest" description="Disordered" evidence="4">
    <location>
        <begin position="1012"/>
        <end position="1105"/>
    </location>
</feature>
<keyword evidence="5" id="KW-0472">Membrane</keyword>
<dbReference type="EMBL" id="MCFG01000839">
    <property type="protein sequence ID" value="ORX41937.1"/>
    <property type="molecule type" value="Genomic_DNA"/>
</dbReference>
<feature type="compositionally biased region" description="Polar residues" evidence="4">
    <location>
        <begin position="734"/>
        <end position="745"/>
    </location>
</feature>
<feature type="domain" description="SH3" evidence="7">
    <location>
        <begin position="368"/>
        <end position="435"/>
    </location>
</feature>
<feature type="region of interest" description="Disordered" evidence="4">
    <location>
        <begin position="450"/>
        <end position="478"/>
    </location>
</feature>
<feature type="compositionally biased region" description="Low complexity" evidence="4">
    <location>
        <begin position="137"/>
        <end position="151"/>
    </location>
</feature>
<feature type="region of interest" description="Disordered" evidence="4">
    <location>
        <begin position="988"/>
        <end position="1007"/>
    </location>
</feature>
<gene>
    <name evidence="8" type="ORF">BCR32DRAFT_298712</name>
</gene>
<feature type="coiled-coil region" evidence="3">
    <location>
        <begin position="849"/>
        <end position="965"/>
    </location>
</feature>
<keyword evidence="1 2" id="KW-0728">SH3 domain</keyword>
<dbReference type="AlphaFoldDB" id="A0A1Y1UXI1"/>
<proteinExistence type="predicted"/>
<feature type="region of interest" description="Disordered" evidence="4">
    <location>
        <begin position="540"/>
        <end position="582"/>
    </location>
</feature>
<reference evidence="8 9" key="2">
    <citation type="submission" date="2016-08" db="EMBL/GenBank/DDBJ databases">
        <title>Pervasive Adenine N6-methylation of Active Genes in Fungi.</title>
        <authorList>
            <consortium name="DOE Joint Genome Institute"/>
            <person name="Mondo S.J."/>
            <person name="Dannebaum R.O."/>
            <person name="Kuo R.C."/>
            <person name="Labutti K."/>
            <person name="Haridas S."/>
            <person name="Kuo A."/>
            <person name="Salamov A."/>
            <person name="Ahrendt S.R."/>
            <person name="Lipzen A."/>
            <person name="Sullivan W."/>
            <person name="Andreopoulos W.B."/>
            <person name="Clum A."/>
            <person name="Lindquist E."/>
            <person name="Daum C."/>
            <person name="Ramamoorthy G.K."/>
            <person name="Gryganskyi A."/>
            <person name="Culley D."/>
            <person name="Magnuson J.K."/>
            <person name="James T.Y."/>
            <person name="O'Malley M.A."/>
            <person name="Stajich J.E."/>
            <person name="Spatafora J.W."/>
            <person name="Visel A."/>
            <person name="Grigoriev I.V."/>
        </authorList>
    </citation>
    <scope>NUCLEOTIDE SEQUENCE [LARGE SCALE GENOMIC DNA]</scope>
    <source>
        <strain evidence="8 9">S4</strain>
    </source>
</reference>
<accession>A0A1Y1UXI1</accession>
<comment type="caution">
    <text evidence="8">The sequence shown here is derived from an EMBL/GenBank/DDBJ whole genome shotgun (WGS) entry which is preliminary data.</text>
</comment>
<name>A0A1Y1UXI1_9FUNG</name>
<feature type="compositionally biased region" description="Polar residues" evidence="4">
    <location>
        <begin position="192"/>
        <end position="203"/>
    </location>
</feature>
<feature type="compositionally biased region" description="Basic and acidic residues" evidence="4">
    <location>
        <begin position="125"/>
        <end position="134"/>
    </location>
</feature>
<feature type="compositionally biased region" description="Basic and acidic residues" evidence="4">
    <location>
        <begin position="1092"/>
        <end position="1105"/>
    </location>
</feature>
<feature type="compositionally biased region" description="Polar residues" evidence="4">
    <location>
        <begin position="459"/>
        <end position="470"/>
    </location>
</feature>
<feature type="chain" id="PRO_5012417719" description="SH3 domain-containing protein" evidence="6">
    <location>
        <begin position="23"/>
        <end position="1105"/>
    </location>
</feature>
<evidence type="ECO:0000256" key="2">
    <source>
        <dbReference type="PROSITE-ProRule" id="PRU00192"/>
    </source>
</evidence>
<feature type="compositionally biased region" description="Low complexity" evidence="4">
    <location>
        <begin position="600"/>
        <end position="622"/>
    </location>
</feature>
<protein>
    <recommendedName>
        <fullName evidence="7">SH3 domain-containing protein</fullName>
    </recommendedName>
</protein>
<evidence type="ECO:0000259" key="7">
    <source>
        <dbReference type="PROSITE" id="PS50002"/>
    </source>
</evidence>
<feature type="compositionally biased region" description="Low complexity" evidence="4">
    <location>
        <begin position="697"/>
        <end position="719"/>
    </location>
</feature>
<evidence type="ECO:0000256" key="6">
    <source>
        <dbReference type="SAM" id="SignalP"/>
    </source>
</evidence>
<sequence length="1105" mass="125324">MVNSINIIFILAITVFLNFSYASINIKPSLGRYQINDKIAITWNVNKKFNNATLSYRSIKNSFNQIDIKNNIYKQNTYNWEIPKELKNDIGYFVLWNDENEVIEHSDKLVFGEYNEDSVANDVTEKIKRAETSPKTESSASSKGTSSSKPSSSEHDSSESKKEDNDQNKKDEEGDHHHDDDDGGDDDEKSINKTSDVTITDVSENGNNENKGNDGDENDEFSNTTKTSTSVKPLETNIATNKIAEETNKSSIQTKFNEFMNNNKNNIYYIAGGGIVILLILLLIIFKLCGSKNKIPNGKRSIKRFTLHEDAVPPIINYNDSWKNTMNKSKGYNTLPKSNSNDDPEKEQLITGDNLISDAEKFARKHGLTDKEWIARKDYIPYREDELEVYEGNRIKVYELYDDLWCYGMNLDHYGTLSNDNEGMFPSSILPVEIITALLTATNKANANANATEASTTSPSQSTKISNTNTNEEKSKQQSYEINIDCNNSNNQNNVQVSPGQIETHTNNNMSNNVVTTHNGSQFTLPKPLTVPLMPPKPLPVIPNLNRSSSLRSSVHRKRNSNPIDQNKSPLIPGNNNVKRGSQLSNLSNEIEMNSKEVPSNKVNQQQQQQQKQRSSLQNKLLFIGTNNNPKERRSEDAKALLSSPESDYFNKSTDSSVANTPTLPINNNNNVNNVNNLKQNQNQSFVSPVLSNHPGSQSHQSIRSIQSIQSNQSNQANNQNQNQNIILKQKQPYNSPILNNNHPGSQSHQSIHSIQSIQSIQSNQANNQNQNQNQNIILKQKQPYNSPILNNNPGSQSNQSIHSIQSIQSIQSNNTNQNQNQTPISTPISTPITSSTPTSPKERSDDIYQQQQLLIQKQREQLQQQQLEQQKLQERLKQQQLQQQLQQQQIQKQIQQLQQLQQEKERQLQQQKQQLQQQLQQQQIEQQQLRIQREKQQILQKSKLKEIEYEREKLLQASMRQQNEMDSNLPSYSEAVNTSQFYNNFASSSSSATMNDGSSFPLPPTMKSISPVASGFPSPPNNNMSPIVNYDDDENPELYPRNASYSHQKQKRDKAPTDYPRNASRAYVDEHPSIGRKIRQNKESPSSPDKNSSKSKESSKIYYQ</sequence>
<feature type="signal peptide" evidence="6">
    <location>
        <begin position="1"/>
        <end position="22"/>
    </location>
</feature>
<evidence type="ECO:0000256" key="4">
    <source>
        <dbReference type="SAM" id="MobiDB-lite"/>
    </source>
</evidence>
<keyword evidence="9" id="KW-1185">Reference proteome</keyword>
<dbReference type="PROSITE" id="PS50002">
    <property type="entry name" value="SH3"/>
    <property type="match status" value="1"/>
</dbReference>
<evidence type="ECO:0000313" key="9">
    <source>
        <dbReference type="Proteomes" id="UP000193944"/>
    </source>
</evidence>
<feature type="compositionally biased region" description="Low complexity" evidence="4">
    <location>
        <begin position="667"/>
        <end position="684"/>
    </location>
</feature>
<feature type="compositionally biased region" description="Polar residues" evidence="4">
    <location>
        <begin position="685"/>
        <end position="696"/>
    </location>
</feature>
<feature type="compositionally biased region" description="Polar residues" evidence="4">
    <location>
        <begin position="221"/>
        <end position="231"/>
    </location>
</feature>
<feature type="compositionally biased region" description="Polar residues" evidence="4">
    <location>
        <begin position="644"/>
        <end position="666"/>
    </location>
</feature>
<dbReference type="SMART" id="SM00326">
    <property type="entry name" value="SH3"/>
    <property type="match status" value="1"/>
</dbReference>
<feature type="region of interest" description="Disordered" evidence="4">
    <location>
        <begin position="815"/>
        <end position="847"/>
    </location>
</feature>
<dbReference type="STRING" id="1754192.A0A1Y1UXI1"/>